<evidence type="ECO:0000256" key="1">
    <source>
        <dbReference type="SAM" id="Phobius"/>
    </source>
</evidence>
<organism evidence="2">
    <name type="scientific">viral metagenome</name>
    <dbReference type="NCBI Taxonomy" id="1070528"/>
    <lineage>
        <taxon>unclassified sequences</taxon>
        <taxon>metagenomes</taxon>
        <taxon>organismal metagenomes</taxon>
    </lineage>
</organism>
<dbReference type="EMBL" id="MN739566">
    <property type="protein sequence ID" value="QHT13335.1"/>
    <property type="molecule type" value="Genomic_DNA"/>
</dbReference>
<accession>A0A6C0DCI2</accession>
<keyword evidence="1" id="KW-0472">Membrane</keyword>
<dbReference type="AlphaFoldDB" id="A0A6C0DCI2"/>
<sequence length="117" mass="13740">MTSVAKTYQNTKFDPTNFNKNFEDNDIGNNRNINLQNNLEEEDMKIILLPHKQPVENIILNIRDLFFEILNRIENKENPLPFIFSSNNRQFAFSIFLIIFGTLLLLLATLMKSPYET</sequence>
<proteinExistence type="predicted"/>
<name>A0A6C0DCI2_9ZZZZ</name>
<feature type="transmembrane region" description="Helical" evidence="1">
    <location>
        <begin position="91"/>
        <end position="111"/>
    </location>
</feature>
<keyword evidence="1" id="KW-1133">Transmembrane helix</keyword>
<protein>
    <submittedName>
        <fullName evidence="2">Uncharacterized protein</fullName>
    </submittedName>
</protein>
<keyword evidence="1" id="KW-0812">Transmembrane</keyword>
<reference evidence="2" key="1">
    <citation type="journal article" date="2020" name="Nature">
        <title>Giant virus diversity and host interactions through global metagenomics.</title>
        <authorList>
            <person name="Schulz F."/>
            <person name="Roux S."/>
            <person name="Paez-Espino D."/>
            <person name="Jungbluth S."/>
            <person name="Walsh D.A."/>
            <person name="Denef V.J."/>
            <person name="McMahon K.D."/>
            <person name="Konstantinidis K.T."/>
            <person name="Eloe-Fadrosh E.A."/>
            <person name="Kyrpides N.C."/>
            <person name="Woyke T."/>
        </authorList>
    </citation>
    <scope>NUCLEOTIDE SEQUENCE</scope>
    <source>
        <strain evidence="2">GVMAG-M-3300023174-131</strain>
    </source>
</reference>
<evidence type="ECO:0000313" key="2">
    <source>
        <dbReference type="EMBL" id="QHT13335.1"/>
    </source>
</evidence>